<evidence type="ECO:0000313" key="3">
    <source>
        <dbReference type="Proteomes" id="UP001596435"/>
    </source>
</evidence>
<dbReference type="InterPro" id="IPR044855">
    <property type="entry name" value="CoA-Trfase_III_dom3_sf"/>
</dbReference>
<evidence type="ECO:0000256" key="1">
    <source>
        <dbReference type="ARBA" id="ARBA00022679"/>
    </source>
</evidence>
<dbReference type="RefSeq" id="WP_380231099.1">
    <property type="nucleotide sequence ID" value="NZ_JBHSVH010000002.1"/>
</dbReference>
<dbReference type="SUPFAM" id="SSF89796">
    <property type="entry name" value="CoA-transferase family III (CaiB/BaiF)"/>
    <property type="match status" value="1"/>
</dbReference>
<dbReference type="Gene3D" id="3.30.1540.10">
    <property type="entry name" value="formyl-coa transferase, domain 3"/>
    <property type="match status" value="1"/>
</dbReference>
<protein>
    <submittedName>
        <fullName evidence="2">CaiB/BaiF CoA transferase family protein</fullName>
    </submittedName>
</protein>
<evidence type="ECO:0000313" key="2">
    <source>
        <dbReference type="EMBL" id="MFC7180450.1"/>
    </source>
</evidence>
<gene>
    <name evidence="2" type="ORF">ACFQMG_12885</name>
</gene>
<name>A0ABW2FVJ5_9ACTN</name>
<dbReference type="Gene3D" id="3.40.50.10540">
    <property type="entry name" value="Crotonobetainyl-coa:carnitine coa-transferase, domain 1"/>
    <property type="match status" value="1"/>
</dbReference>
<keyword evidence="1 2" id="KW-0808">Transferase</keyword>
<dbReference type="Proteomes" id="UP001596435">
    <property type="component" value="Unassembled WGS sequence"/>
</dbReference>
<sequence length="415" mass="44085">MTTSTPVPIPATASGPLSGLVVVDLSRMLAGPFCTMLLADLGATVIKIEPPAGDLTRPMGPFADDDELKAYGGYFQSVNRNKYGAVVDLTTAEGAEVVRRLVAGADILVENYRPGVMERLGLGYEQLAEINPGLVYTAVRGFGDPRTGASPYQDWPSYDIVAQAMGGLLGITGPVGGPPTKTGPGLGDILPAIYAALGTLAAVRERETSGHGRFVDVSMYDAVLASCERIVYQHSYRGTVPGPEGNGHPILSPFDVFPARDGWIALAAPSDNHWVALCKAVGRPELGDDPRFRTNVDRSAHSGEVRDVLGRWTAERTREEITALLGGLVPVGPVNTADTILADPHVHARNMLHQVEHPGMARPVTIAASPIKFAGAEHSPARRAPLLGEHTDHVLRRAGYGPEDITELRRSGAVH</sequence>
<comment type="caution">
    <text evidence="2">The sequence shown here is derived from an EMBL/GenBank/DDBJ whole genome shotgun (WGS) entry which is preliminary data.</text>
</comment>
<accession>A0ABW2FVJ5</accession>
<dbReference type="InterPro" id="IPR050483">
    <property type="entry name" value="CoA-transferase_III_domain"/>
</dbReference>
<keyword evidence="3" id="KW-1185">Reference proteome</keyword>
<dbReference type="Pfam" id="PF02515">
    <property type="entry name" value="CoA_transf_3"/>
    <property type="match status" value="1"/>
</dbReference>
<dbReference type="GO" id="GO:0016740">
    <property type="term" value="F:transferase activity"/>
    <property type="evidence" value="ECO:0007669"/>
    <property type="project" value="UniProtKB-KW"/>
</dbReference>
<reference evidence="3" key="1">
    <citation type="journal article" date="2019" name="Int. J. Syst. Evol. Microbiol.">
        <title>The Global Catalogue of Microorganisms (GCM) 10K type strain sequencing project: providing services to taxonomists for standard genome sequencing and annotation.</title>
        <authorList>
            <consortium name="The Broad Institute Genomics Platform"/>
            <consortium name="The Broad Institute Genome Sequencing Center for Infectious Disease"/>
            <person name="Wu L."/>
            <person name="Ma J."/>
        </authorList>
    </citation>
    <scope>NUCLEOTIDE SEQUENCE [LARGE SCALE GENOMIC DNA]</scope>
    <source>
        <strain evidence="3">CGMCC 1.12859</strain>
    </source>
</reference>
<dbReference type="InterPro" id="IPR003673">
    <property type="entry name" value="CoA-Trfase_fam_III"/>
</dbReference>
<proteinExistence type="predicted"/>
<dbReference type="InterPro" id="IPR023606">
    <property type="entry name" value="CoA-Trfase_III_dom_1_sf"/>
</dbReference>
<dbReference type="PANTHER" id="PTHR48207">
    <property type="entry name" value="SUCCINATE--HYDROXYMETHYLGLUTARATE COA-TRANSFERASE"/>
    <property type="match status" value="1"/>
</dbReference>
<dbReference type="PANTHER" id="PTHR48207:SF3">
    <property type="entry name" value="SUCCINATE--HYDROXYMETHYLGLUTARATE COA-TRANSFERASE"/>
    <property type="match status" value="1"/>
</dbReference>
<organism evidence="2 3">
    <name type="scientific">Kitasatospora paranensis</name>
    <dbReference type="NCBI Taxonomy" id="258053"/>
    <lineage>
        <taxon>Bacteria</taxon>
        <taxon>Bacillati</taxon>
        <taxon>Actinomycetota</taxon>
        <taxon>Actinomycetes</taxon>
        <taxon>Kitasatosporales</taxon>
        <taxon>Streptomycetaceae</taxon>
        <taxon>Kitasatospora</taxon>
    </lineage>
</organism>
<dbReference type="EMBL" id="JBHTAJ010000020">
    <property type="protein sequence ID" value="MFC7180450.1"/>
    <property type="molecule type" value="Genomic_DNA"/>
</dbReference>